<keyword evidence="4" id="KW-1185">Reference proteome</keyword>
<dbReference type="RefSeq" id="WP_265382820.1">
    <property type="nucleotide sequence ID" value="NZ_CP110615.1"/>
</dbReference>
<reference evidence="3" key="1">
    <citation type="submission" date="2022-10" db="EMBL/GenBank/DDBJ databases">
        <title>Rhodococcus sp.75.</title>
        <authorList>
            <person name="Sun M."/>
        </authorList>
    </citation>
    <scope>NUCLEOTIDE SEQUENCE</scope>
    <source>
        <strain evidence="3">75</strain>
    </source>
</reference>
<dbReference type="InterPro" id="IPR050491">
    <property type="entry name" value="AmpC-like"/>
</dbReference>
<dbReference type="InterPro" id="IPR012338">
    <property type="entry name" value="Beta-lactam/transpept-like"/>
</dbReference>
<dbReference type="InterPro" id="IPR056008">
    <property type="entry name" value="DUF7586"/>
</dbReference>
<accession>A0ABY6NZ80</accession>
<evidence type="ECO:0000259" key="1">
    <source>
        <dbReference type="Pfam" id="PF00144"/>
    </source>
</evidence>
<dbReference type="PANTHER" id="PTHR46825">
    <property type="entry name" value="D-ALANYL-D-ALANINE-CARBOXYPEPTIDASE/ENDOPEPTIDASE AMPH"/>
    <property type="match status" value="1"/>
</dbReference>
<dbReference type="Pfam" id="PF00144">
    <property type="entry name" value="Beta-lactamase"/>
    <property type="match status" value="1"/>
</dbReference>
<name>A0ABY6NZ80_9NOCA</name>
<dbReference type="SUPFAM" id="SSF56601">
    <property type="entry name" value="beta-lactamase/transpeptidase-like"/>
    <property type="match status" value="1"/>
</dbReference>
<proteinExistence type="predicted"/>
<evidence type="ECO:0000313" key="3">
    <source>
        <dbReference type="EMBL" id="UZJ24714.1"/>
    </source>
</evidence>
<feature type="domain" description="DUF7586" evidence="2">
    <location>
        <begin position="344"/>
        <end position="425"/>
    </location>
</feature>
<dbReference type="EMBL" id="CP110615">
    <property type="protein sequence ID" value="UZJ24714.1"/>
    <property type="molecule type" value="Genomic_DNA"/>
</dbReference>
<dbReference type="Gene3D" id="3.40.710.10">
    <property type="entry name" value="DD-peptidase/beta-lactamase superfamily"/>
    <property type="match status" value="1"/>
</dbReference>
<dbReference type="InterPro" id="IPR001466">
    <property type="entry name" value="Beta-lactam-related"/>
</dbReference>
<gene>
    <name evidence="3" type="ORF">RHODO2019_16620</name>
</gene>
<dbReference type="PANTHER" id="PTHR46825:SF7">
    <property type="entry name" value="D-ALANYL-D-ALANINE CARBOXYPEPTIDASE"/>
    <property type="match status" value="1"/>
</dbReference>
<protein>
    <submittedName>
        <fullName evidence="3">Beta-lactamase family protein</fullName>
    </submittedName>
</protein>
<dbReference type="Proteomes" id="UP001164965">
    <property type="component" value="Chromosome"/>
</dbReference>
<sequence length="444" mass="47067">MLIETTRAALDALDAHLAAEQADHRLPSVVAGLVRDGELVWSGAAGDGTVDHQYRCGSITKTFVAVQVLRLRDAGRLQLTDLVEQHVPGTSIGRSTVAQLLAHSAGLRAETAGPWWERTPGTSFRELASASLGPDAARARPGRRFHYSNVGYAVLGELVARQQGRPWHEVLAEELLAPLGMTRTSLRPQEPAAAGFAVHPFADVLLPEPEHDHDAMAPAGQLWTTVADLARWAGLLAGRHPELLAPATLEEMLEPQVVDDRPGAAWTAAHGLGVQVWNDDGRRSHGHGGSMPGFLAGLRVDAESGDSAIALCNSTSGLSHGLGAELLTILGPRPVAPWRPSAVAPDVLALTGSWFWGPIHLLLRATPDGLELAPAAGAGRGSRFVVTVGGWRGLDGYYADEPLRVVRHPDGAVSHLDLASFVLTRTPYDTDADVPGGVDPAGWR</sequence>
<dbReference type="Pfam" id="PF24491">
    <property type="entry name" value="DUF7586"/>
    <property type="match status" value="1"/>
</dbReference>
<evidence type="ECO:0000259" key="2">
    <source>
        <dbReference type="Pfam" id="PF24491"/>
    </source>
</evidence>
<evidence type="ECO:0000313" key="4">
    <source>
        <dbReference type="Proteomes" id="UP001164965"/>
    </source>
</evidence>
<organism evidence="3 4">
    <name type="scientific">Rhodococcus antarcticus</name>
    <dbReference type="NCBI Taxonomy" id="2987751"/>
    <lineage>
        <taxon>Bacteria</taxon>
        <taxon>Bacillati</taxon>
        <taxon>Actinomycetota</taxon>
        <taxon>Actinomycetes</taxon>
        <taxon>Mycobacteriales</taxon>
        <taxon>Nocardiaceae</taxon>
        <taxon>Rhodococcus</taxon>
    </lineage>
</organism>
<feature type="domain" description="Beta-lactamase-related" evidence="1">
    <location>
        <begin position="13"/>
        <end position="317"/>
    </location>
</feature>